<name>A0A9P7RJQ2_9AGAR</name>
<dbReference type="Gene3D" id="1.20.1280.50">
    <property type="match status" value="1"/>
</dbReference>
<comment type="caution">
    <text evidence="2">The sequence shown here is derived from an EMBL/GenBank/DDBJ whole genome shotgun (WGS) entry which is preliminary data.</text>
</comment>
<dbReference type="InterPro" id="IPR001810">
    <property type="entry name" value="F-box_dom"/>
</dbReference>
<gene>
    <name evidence="2" type="ORF">E1B28_002997</name>
</gene>
<dbReference type="Gene3D" id="3.80.10.10">
    <property type="entry name" value="Ribonuclease Inhibitor"/>
    <property type="match status" value="1"/>
</dbReference>
<organism evidence="2 3">
    <name type="scientific">Marasmius oreades</name>
    <name type="common">fairy-ring Marasmius</name>
    <dbReference type="NCBI Taxonomy" id="181124"/>
    <lineage>
        <taxon>Eukaryota</taxon>
        <taxon>Fungi</taxon>
        <taxon>Dikarya</taxon>
        <taxon>Basidiomycota</taxon>
        <taxon>Agaricomycotina</taxon>
        <taxon>Agaricomycetes</taxon>
        <taxon>Agaricomycetidae</taxon>
        <taxon>Agaricales</taxon>
        <taxon>Marasmiineae</taxon>
        <taxon>Marasmiaceae</taxon>
        <taxon>Marasmius</taxon>
    </lineage>
</organism>
<dbReference type="EMBL" id="CM032191">
    <property type="protein sequence ID" value="KAG7085436.1"/>
    <property type="molecule type" value="Genomic_DNA"/>
</dbReference>
<accession>A0A9P7RJQ2</accession>
<evidence type="ECO:0000313" key="3">
    <source>
        <dbReference type="Proteomes" id="UP001049176"/>
    </source>
</evidence>
<dbReference type="PANTHER" id="PTHR38926">
    <property type="entry name" value="F-BOX DOMAIN CONTAINING PROTEIN, EXPRESSED"/>
    <property type="match status" value="1"/>
</dbReference>
<dbReference type="AlphaFoldDB" id="A0A9P7RJQ2"/>
<dbReference type="GeneID" id="66072073"/>
<dbReference type="OrthoDB" id="3365698at2759"/>
<dbReference type="KEGG" id="more:E1B28_002997"/>
<protein>
    <recommendedName>
        <fullName evidence="1">F-box domain-containing protein</fullName>
    </recommendedName>
</protein>
<dbReference type="PANTHER" id="PTHR38926:SF5">
    <property type="entry name" value="F-BOX AND LEUCINE-RICH REPEAT PROTEIN 6"/>
    <property type="match status" value="1"/>
</dbReference>
<evidence type="ECO:0000259" key="1">
    <source>
        <dbReference type="Pfam" id="PF12937"/>
    </source>
</evidence>
<keyword evidence="3" id="KW-1185">Reference proteome</keyword>
<dbReference type="RefSeq" id="XP_043001907.1">
    <property type="nucleotide sequence ID" value="XM_043159953.1"/>
</dbReference>
<dbReference type="Pfam" id="PF12937">
    <property type="entry name" value="F-box-like"/>
    <property type="match status" value="1"/>
</dbReference>
<reference evidence="2" key="1">
    <citation type="journal article" date="2021" name="Genome Biol. Evol.">
        <title>The assembled and annotated genome of the fairy-ring fungus Marasmius oreades.</title>
        <authorList>
            <person name="Hiltunen M."/>
            <person name="Ament-Velasquez S.L."/>
            <person name="Johannesson H."/>
        </authorList>
    </citation>
    <scope>NUCLEOTIDE SEQUENCE</scope>
    <source>
        <strain evidence="2">03SP1</strain>
    </source>
</reference>
<evidence type="ECO:0000313" key="2">
    <source>
        <dbReference type="EMBL" id="KAG7085436.1"/>
    </source>
</evidence>
<dbReference type="Proteomes" id="UP001049176">
    <property type="component" value="Chromosome 11"/>
</dbReference>
<dbReference type="InterPro" id="IPR032675">
    <property type="entry name" value="LRR_dom_sf"/>
</dbReference>
<feature type="domain" description="F-box" evidence="1">
    <location>
        <begin position="26"/>
        <end position="84"/>
    </location>
</feature>
<proteinExistence type="predicted"/>
<dbReference type="SUPFAM" id="SSF52047">
    <property type="entry name" value="RNI-like"/>
    <property type="match status" value="1"/>
</dbReference>
<sequence length="475" mass="54549">MGDPSECEVIARRLKERRSWMAGVGKMPVEVLREIFSFVSPNESGNSLMILGTKKEYEIRKPAMTLSQVCSHWRRVSSSCAHLWCAIQVSISKPPSSFRTILGTYLKNSAGRQLQVWFWEYWVDSSASIMDYLGTNGFYIFKTLMEESYRFKSLIIEAFTYPVFQTIESSYVKFPVLRSLFNYHRSDMASGAIFMKAIEEAPLLTDIYFRRVPCSRDWQNLPLPPTRLPFTQITRLEFRLVDSLEQFHRFVPHFVNLKYLIIQALMPRYNRQLAVDLDMSMTLPSLTGLYLSTNKAQPGPSSNLLDILDLPSLKTLSIVSWETPGDADPTWPSRSFLSFLQRTSSITMLDLRLPRFTHIPSESIRTVFKSSPNLEAFAIGIEKDDENSSFLHGLTSALSIRPGDELLEVVVPRLKVLSVRFRCGVEDEKAVNELLDCRSKEELKKLGRSDIPVFGLYFNHNDSILPEWSHQRTSY</sequence>